<dbReference type="EMBL" id="JABVED010000002">
    <property type="protein sequence ID" value="MBC6446423.1"/>
    <property type="molecule type" value="Genomic_DNA"/>
</dbReference>
<evidence type="ECO:0000313" key="3">
    <source>
        <dbReference type="Proteomes" id="UP000734823"/>
    </source>
</evidence>
<evidence type="ECO:0000256" key="1">
    <source>
        <dbReference type="SAM" id="MobiDB-lite"/>
    </source>
</evidence>
<accession>A0ABR7L1M7</accession>
<gene>
    <name evidence="2" type="ORF">GPZ80_04445</name>
</gene>
<feature type="compositionally biased region" description="Low complexity" evidence="1">
    <location>
        <begin position="211"/>
        <end position="231"/>
    </location>
</feature>
<comment type="caution">
    <text evidence="2">The sequence shown here is derived from an EMBL/GenBank/DDBJ whole genome shotgun (WGS) entry which is preliminary data.</text>
</comment>
<protein>
    <submittedName>
        <fullName evidence="2">Uncharacterized protein</fullName>
    </submittedName>
</protein>
<feature type="region of interest" description="Disordered" evidence="1">
    <location>
        <begin position="42"/>
        <end position="371"/>
    </location>
</feature>
<keyword evidence="3" id="KW-1185">Reference proteome</keyword>
<feature type="compositionally biased region" description="Low complexity" evidence="1">
    <location>
        <begin position="254"/>
        <end position="268"/>
    </location>
</feature>
<dbReference type="RefSeq" id="WP_187218465.1">
    <property type="nucleotide sequence ID" value="NZ_JABVED010000002.1"/>
</dbReference>
<reference evidence="2 3" key="1">
    <citation type="submission" date="2020-06" db="EMBL/GenBank/DDBJ databases">
        <title>Actinokineospora xiongansis sp. nov., isolated from soil of Baiyangdian.</title>
        <authorList>
            <person name="Zhang X."/>
        </authorList>
    </citation>
    <scope>NUCLEOTIDE SEQUENCE [LARGE SCALE GENOMIC DNA]</scope>
    <source>
        <strain evidence="2 3">HBU206404</strain>
    </source>
</reference>
<proteinExistence type="predicted"/>
<name>A0ABR7L1M7_9PSEU</name>
<feature type="compositionally biased region" description="Basic and acidic residues" evidence="1">
    <location>
        <begin position="146"/>
        <end position="156"/>
    </location>
</feature>
<feature type="compositionally biased region" description="Basic and acidic residues" evidence="1">
    <location>
        <begin position="42"/>
        <end position="54"/>
    </location>
</feature>
<feature type="compositionally biased region" description="Low complexity" evidence="1">
    <location>
        <begin position="63"/>
        <end position="73"/>
    </location>
</feature>
<dbReference type="Proteomes" id="UP000734823">
    <property type="component" value="Unassembled WGS sequence"/>
</dbReference>
<feature type="compositionally biased region" description="Low complexity" evidence="1">
    <location>
        <begin position="128"/>
        <end position="145"/>
    </location>
</feature>
<evidence type="ECO:0000313" key="2">
    <source>
        <dbReference type="EMBL" id="MBC6446423.1"/>
    </source>
</evidence>
<organism evidence="2 3">
    <name type="scientific">Actinokineospora xionganensis</name>
    <dbReference type="NCBI Taxonomy" id="2684470"/>
    <lineage>
        <taxon>Bacteria</taxon>
        <taxon>Bacillati</taxon>
        <taxon>Actinomycetota</taxon>
        <taxon>Actinomycetes</taxon>
        <taxon>Pseudonocardiales</taxon>
        <taxon>Pseudonocardiaceae</taxon>
        <taxon>Actinokineospora</taxon>
    </lineage>
</organism>
<feature type="region of interest" description="Disordered" evidence="1">
    <location>
        <begin position="512"/>
        <end position="538"/>
    </location>
</feature>
<sequence length="586" mass="60713">MKYLFGQVWLWLLLSFLLGALFTWLVQRFFRKPKVEVTEERIGGPAVKDSDRSPKRAASTDKASASARPRASALGSLDDDERTGTLRADDTPGDDTPTGRIPVQTLDDTGRSGTLKGSLDDEPKSDPAAMLGAAGLATAGGAAVGKMEDKDEDSAKETATAATTAKHHLVEEDDSSKTEWMAAPPPSMEEGNRDTLPAMSDEEAVSDLNVSGSATSGAAAGAAAGMAARRAGTTDKNGSPTDEDSGPGTLAGSGPIAGAAATGVATGSGADGLAGTGPVADPESDKGSGNGSDQSSDTGLGSHVVGSTGSGADRGLPVEPESDTDADAGKGGTPMFATSTAVAEAPAIEEPYGPGSARPGPGGASPGPEYTIKGNADSMLFHTTESPYYGRTKAEVWFKSAADAERAGFTPWSRTKREARPAVAQPTWEAGEYAGSAKPKADGTAPAEEFKVKGNVDSMLFHTEESAFYSVTKAEVWFRDAEEAEAAGFRPWNRVGGAERGQTEVPRQAVARVPEGPFGPNSANPKADGSAPSDEFTIKGNADSMLFHTTESPYYPRTRAEVWFKTASDAEQAGFTAWNKRRSEKS</sequence>